<dbReference type="GO" id="GO:0016788">
    <property type="term" value="F:hydrolase activity, acting on ester bonds"/>
    <property type="evidence" value="ECO:0007669"/>
    <property type="project" value="InterPro"/>
</dbReference>
<dbReference type="PANTHER" id="PTHR45648">
    <property type="entry name" value="GDSL LIPASE/ACYLHYDROLASE FAMILY PROTEIN (AFU_ORTHOLOGUE AFUA_4G14700)"/>
    <property type="match status" value="1"/>
</dbReference>
<keyword evidence="4" id="KW-1185">Reference proteome</keyword>
<protein>
    <recommendedName>
        <fullName evidence="5">SGNH hydrolase-type esterase domain-containing protein</fullName>
    </recommendedName>
</protein>
<dbReference type="Pfam" id="PF00657">
    <property type="entry name" value="Lipase_GDSL"/>
    <property type="match status" value="1"/>
</dbReference>
<organism evidence="3 4">
    <name type="scientific">Ophiocordyceps australis</name>
    <dbReference type="NCBI Taxonomy" id="1399860"/>
    <lineage>
        <taxon>Eukaryota</taxon>
        <taxon>Fungi</taxon>
        <taxon>Dikarya</taxon>
        <taxon>Ascomycota</taxon>
        <taxon>Pezizomycotina</taxon>
        <taxon>Sordariomycetes</taxon>
        <taxon>Hypocreomycetidae</taxon>
        <taxon>Hypocreales</taxon>
        <taxon>Ophiocordycipitaceae</taxon>
        <taxon>Ophiocordyceps</taxon>
    </lineage>
</organism>
<evidence type="ECO:0000313" key="4">
    <source>
        <dbReference type="Proteomes" id="UP000224854"/>
    </source>
</evidence>
<evidence type="ECO:0000256" key="1">
    <source>
        <dbReference type="ARBA" id="ARBA00022801"/>
    </source>
</evidence>
<feature type="signal peptide" evidence="2">
    <location>
        <begin position="1"/>
        <end position="22"/>
    </location>
</feature>
<sequence>MAGLSLSRAAVATLSVLSLGAALPTRQEAALANASALVVFGDSYTDNGNAYALTNDTWPADPAYFQGRFSNGPVWSEQLAQQKSLTLHDYAYASATTSNRISKGTTGSNADIRVPSLDEQVERYLARLPAPASQSILVLWGGTNDPLFNSTIAPQASAQVMRGLVHRLKSVSPAGMLIIGIPDLSLLPYGYFIDAEEQDRLHAFSVEYNIELSRIAKQAGAKYVDVSSLLQSFEYYGKGWQGVGLDAFGFYGSCLEGAYMEAPKRKCEDPEKRVYWDEYHVTRRVHELFAEKIAEVL</sequence>
<reference evidence="3 4" key="1">
    <citation type="submission" date="2017-06" db="EMBL/GenBank/DDBJ databases">
        <title>Ant-infecting Ophiocordyceps genomes reveal a high diversity of potential behavioral manipulation genes and a possible major role for enterotoxins.</title>
        <authorList>
            <person name="De Bekker C."/>
            <person name="Evans H.C."/>
            <person name="Brachmann A."/>
            <person name="Hughes D.P."/>
        </authorList>
    </citation>
    <scope>NUCLEOTIDE SEQUENCE [LARGE SCALE GENOMIC DNA]</scope>
    <source>
        <strain evidence="3 4">1348a</strain>
    </source>
</reference>
<comment type="caution">
    <text evidence="3">The sequence shown here is derived from an EMBL/GenBank/DDBJ whole genome shotgun (WGS) entry which is preliminary data.</text>
</comment>
<proteinExistence type="predicted"/>
<dbReference type="SUPFAM" id="SSF52266">
    <property type="entry name" value="SGNH hydrolase"/>
    <property type="match status" value="1"/>
</dbReference>
<dbReference type="CDD" id="cd01846">
    <property type="entry name" value="fatty_acyltransferase_like"/>
    <property type="match status" value="1"/>
</dbReference>
<dbReference type="AlphaFoldDB" id="A0A2C5Y5T2"/>
<keyword evidence="1" id="KW-0378">Hydrolase</keyword>
<dbReference type="EMBL" id="NJEU01000021">
    <property type="protein sequence ID" value="PHH83239.1"/>
    <property type="molecule type" value="Genomic_DNA"/>
</dbReference>
<dbReference type="PANTHER" id="PTHR45648:SF22">
    <property type="entry name" value="GDSL LIPASE_ACYLHYDROLASE FAMILY PROTEIN (AFU_ORTHOLOGUE AFUA_4G14700)"/>
    <property type="match status" value="1"/>
</dbReference>
<dbReference type="OrthoDB" id="1600564at2759"/>
<evidence type="ECO:0008006" key="5">
    <source>
        <dbReference type="Google" id="ProtNLM"/>
    </source>
</evidence>
<dbReference type="Proteomes" id="UP000224854">
    <property type="component" value="Unassembled WGS sequence"/>
</dbReference>
<evidence type="ECO:0000256" key="2">
    <source>
        <dbReference type="SAM" id="SignalP"/>
    </source>
</evidence>
<dbReference type="InterPro" id="IPR051058">
    <property type="entry name" value="GDSL_Est/Lipase"/>
</dbReference>
<dbReference type="InterPro" id="IPR001087">
    <property type="entry name" value="GDSL"/>
</dbReference>
<dbReference type="Gene3D" id="3.40.50.1110">
    <property type="entry name" value="SGNH hydrolase"/>
    <property type="match status" value="1"/>
</dbReference>
<gene>
    <name evidence="3" type="ORF">CDD82_2850</name>
</gene>
<keyword evidence="2" id="KW-0732">Signal</keyword>
<feature type="chain" id="PRO_5012293285" description="SGNH hydrolase-type esterase domain-containing protein" evidence="2">
    <location>
        <begin position="23"/>
        <end position="297"/>
    </location>
</feature>
<accession>A0A2C5Y5T2</accession>
<dbReference type="InterPro" id="IPR036514">
    <property type="entry name" value="SGNH_hydro_sf"/>
</dbReference>
<name>A0A2C5Y5T2_9HYPO</name>
<evidence type="ECO:0000313" key="3">
    <source>
        <dbReference type="EMBL" id="PHH83239.1"/>
    </source>
</evidence>